<evidence type="ECO:0000256" key="4">
    <source>
        <dbReference type="ARBA" id="ARBA00023242"/>
    </source>
</evidence>
<dbReference type="EMBL" id="JACXVP010000004">
    <property type="protein sequence ID" value="KAG5610425.1"/>
    <property type="molecule type" value="Genomic_DNA"/>
</dbReference>
<evidence type="ECO:0000313" key="7">
    <source>
        <dbReference type="Proteomes" id="UP000824120"/>
    </source>
</evidence>
<keyword evidence="4" id="KW-0539">Nucleus</keyword>
<evidence type="ECO:0000256" key="3">
    <source>
        <dbReference type="ARBA" id="ARBA00023163"/>
    </source>
</evidence>
<keyword evidence="3" id="KW-0804">Transcription</keyword>
<dbReference type="InterPro" id="IPR036093">
    <property type="entry name" value="NAC_dom_sf"/>
</dbReference>
<dbReference type="OrthoDB" id="774757at2759"/>
<protein>
    <recommendedName>
        <fullName evidence="5">NAC domain-containing protein</fullName>
    </recommendedName>
</protein>
<keyword evidence="1" id="KW-0805">Transcription regulation</keyword>
<dbReference type="GO" id="GO:0006355">
    <property type="term" value="P:regulation of DNA-templated transcription"/>
    <property type="evidence" value="ECO:0007669"/>
    <property type="project" value="InterPro"/>
</dbReference>
<proteinExistence type="predicted"/>
<keyword evidence="7" id="KW-1185">Reference proteome</keyword>
<organism evidence="6 7">
    <name type="scientific">Solanum commersonii</name>
    <name type="common">Commerson's wild potato</name>
    <name type="synonym">Commerson's nightshade</name>
    <dbReference type="NCBI Taxonomy" id="4109"/>
    <lineage>
        <taxon>Eukaryota</taxon>
        <taxon>Viridiplantae</taxon>
        <taxon>Streptophyta</taxon>
        <taxon>Embryophyta</taxon>
        <taxon>Tracheophyta</taxon>
        <taxon>Spermatophyta</taxon>
        <taxon>Magnoliopsida</taxon>
        <taxon>eudicotyledons</taxon>
        <taxon>Gunneridae</taxon>
        <taxon>Pentapetalae</taxon>
        <taxon>asterids</taxon>
        <taxon>lamiids</taxon>
        <taxon>Solanales</taxon>
        <taxon>Solanaceae</taxon>
        <taxon>Solanoideae</taxon>
        <taxon>Solaneae</taxon>
        <taxon>Solanum</taxon>
    </lineage>
</organism>
<dbReference type="SUPFAM" id="SSF101941">
    <property type="entry name" value="NAC domain"/>
    <property type="match status" value="1"/>
</dbReference>
<gene>
    <name evidence="6" type="ORF">H5410_021706</name>
</gene>
<dbReference type="InterPro" id="IPR003441">
    <property type="entry name" value="NAC-dom"/>
</dbReference>
<reference evidence="6 7" key="1">
    <citation type="submission" date="2020-09" db="EMBL/GenBank/DDBJ databases">
        <title>De no assembly of potato wild relative species, Solanum commersonii.</title>
        <authorList>
            <person name="Cho K."/>
        </authorList>
    </citation>
    <scope>NUCLEOTIDE SEQUENCE [LARGE SCALE GENOMIC DNA]</scope>
    <source>
        <strain evidence="6">LZ3.2</strain>
        <tissue evidence="6">Leaf</tissue>
    </source>
</reference>
<comment type="caution">
    <text evidence="6">The sequence shown here is derived from an EMBL/GenBank/DDBJ whole genome shotgun (WGS) entry which is preliminary data.</text>
</comment>
<dbReference type="Pfam" id="PF02365">
    <property type="entry name" value="NAM"/>
    <property type="match status" value="1"/>
</dbReference>
<feature type="non-terminal residue" evidence="6">
    <location>
        <position position="189"/>
    </location>
</feature>
<evidence type="ECO:0000313" key="6">
    <source>
        <dbReference type="EMBL" id="KAG5610425.1"/>
    </source>
</evidence>
<evidence type="ECO:0000256" key="2">
    <source>
        <dbReference type="ARBA" id="ARBA00023125"/>
    </source>
</evidence>
<keyword evidence="2" id="KW-0238">DNA-binding</keyword>
<dbReference type="AlphaFoldDB" id="A0A9J5ZC30"/>
<evidence type="ECO:0000259" key="5">
    <source>
        <dbReference type="Pfam" id="PF02365"/>
    </source>
</evidence>
<dbReference type="GO" id="GO:0003677">
    <property type="term" value="F:DNA binding"/>
    <property type="evidence" value="ECO:0007669"/>
    <property type="project" value="UniProtKB-KW"/>
</dbReference>
<sequence length="189" mass="21896">RDKTQHEDCGSITKKVISLCNNSQNIPSKIENVAPNRLDCVPNSSICEEGTLLDPETQLLPPLDGPFELLTEEELAFFDKPDPEYPQAYVFNEIHSWNAYPYIDLYGNKEPAELFQNSGNDHINYFFTQLKSFNRSIVGGRKWKGRYNSKEILDKKRSRIGYKKTFRFDEESSSEDKKKCILECERILS</sequence>
<name>A0A9J5ZC30_SOLCO</name>
<evidence type="ECO:0000256" key="1">
    <source>
        <dbReference type="ARBA" id="ARBA00023015"/>
    </source>
</evidence>
<dbReference type="Gene3D" id="2.170.150.80">
    <property type="entry name" value="NAC domain"/>
    <property type="match status" value="1"/>
</dbReference>
<dbReference type="Proteomes" id="UP000824120">
    <property type="component" value="Chromosome 4"/>
</dbReference>
<accession>A0A9J5ZC30</accession>
<feature type="domain" description="NAC" evidence="5">
    <location>
        <begin position="90"/>
        <end position="177"/>
    </location>
</feature>